<proteinExistence type="predicted"/>
<name>A0A1C7M872_GRIFR</name>
<protein>
    <submittedName>
        <fullName evidence="1">Uncharacterized protein</fullName>
    </submittedName>
</protein>
<dbReference type="AlphaFoldDB" id="A0A1C7M872"/>
<sequence length="76" mass="8699">MDMSVKIRTAWTQGCSARTLLYTGSPESMDRPVSGNHIQQRLAYGNFDAEPVQQAMFPASLSNPLPQWMWWWHLSS</sequence>
<keyword evidence="2" id="KW-1185">Reference proteome</keyword>
<reference evidence="1 2" key="1">
    <citation type="submission" date="2016-03" db="EMBL/GenBank/DDBJ databases">
        <title>Whole genome sequencing of Grifola frondosa 9006-11.</title>
        <authorList>
            <person name="Min B."/>
            <person name="Park H."/>
            <person name="Kim J.-G."/>
            <person name="Cho H."/>
            <person name="Oh Y.-L."/>
            <person name="Kong W.-S."/>
            <person name="Choi I.-G."/>
        </authorList>
    </citation>
    <scope>NUCLEOTIDE SEQUENCE [LARGE SCALE GENOMIC DNA]</scope>
    <source>
        <strain evidence="1 2">9006-11</strain>
    </source>
</reference>
<evidence type="ECO:0000313" key="1">
    <source>
        <dbReference type="EMBL" id="OBZ73113.1"/>
    </source>
</evidence>
<gene>
    <name evidence="1" type="ORF">A0H81_06653</name>
</gene>
<dbReference type="EMBL" id="LUGG01000007">
    <property type="protein sequence ID" value="OBZ73113.1"/>
    <property type="molecule type" value="Genomic_DNA"/>
</dbReference>
<evidence type="ECO:0000313" key="2">
    <source>
        <dbReference type="Proteomes" id="UP000092993"/>
    </source>
</evidence>
<organism evidence="1 2">
    <name type="scientific">Grifola frondosa</name>
    <name type="common">Maitake</name>
    <name type="synonym">Polyporus frondosus</name>
    <dbReference type="NCBI Taxonomy" id="5627"/>
    <lineage>
        <taxon>Eukaryota</taxon>
        <taxon>Fungi</taxon>
        <taxon>Dikarya</taxon>
        <taxon>Basidiomycota</taxon>
        <taxon>Agaricomycotina</taxon>
        <taxon>Agaricomycetes</taxon>
        <taxon>Polyporales</taxon>
        <taxon>Grifolaceae</taxon>
        <taxon>Grifola</taxon>
    </lineage>
</organism>
<accession>A0A1C7M872</accession>
<comment type="caution">
    <text evidence="1">The sequence shown here is derived from an EMBL/GenBank/DDBJ whole genome shotgun (WGS) entry which is preliminary data.</text>
</comment>
<dbReference type="Proteomes" id="UP000092993">
    <property type="component" value="Unassembled WGS sequence"/>
</dbReference>